<dbReference type="GO" id="GO:0030951">
    <property type="term" value="P:establishment or maintenance of microtubule cytoskeleton polarity"/>
    <property type="evidence" value="ECO:0007669"/>
    <property type="project" value="InterPro"/>
</dbReference>
<feature type="domain" description="TOG" evidence="8">
    <location>
        <begin position="706"/>
        <end position="949"/>
    </location>
</feature>
<evidence type="ECO:0000313" key="10">
    <source>
        <dbReference type="Proteomes" id="UP000041254"/>
    </source>
</evidence>
<keyword evidence="4" id="KW-0206">Cytoskeleton</keyword>
<feature type="region of interest" description="Disordered" evidence="7">
    <location>
        <begin position="1795"/>
        <end position="1896"/>
    </location>
</feature>
<feature type="compositionally biased region" description="Gly residues" evidence="7">
    <location>
        <begin position="680"/>
        <end position="692"/>
    </location>
</feature>
<dbReference type="Pfam" id="PF21041">
    <property type="entry name" value="XMAP215_CLASP_TOG"/>
    <property type="match status" value="2"/>
</dbReference>
<organism evidence="9 10">
    <name type="scientific">Vitrella brassicaformis (strain CCMP3155)</name>
    <dbReference type="NCBI Taxonomy" id="1169540"/>
    <lineage>
        <taxon>Eukaryota</taxon>
        <taxon>Sar</taxon>
        <taxon>Alveolata</taxon>
        <taxon>Colpodellida</taxon>
        <taxon>Vitrellaceae</taxon>
        <taxon>Vitrella</taxon>
    </lineage>
</organism>
<feature type="compositionally biased region" description="Basic and acidic residues" evidence="7">
    <location>
        <begin position="632"/>
        <end position="641"/>
    </location>
</feature>
<evidence type="ECO:0000256" key="4">
    <source>
        <dbReference type="ARBA" id="ARBA00023212"/>
    </source>
</evidence>
<feature type="compositionally biased region" description="Basic and acidic residues" evidence="7">
    <location>
        <begin position="1303"/>
        <end position="1312"/>
    </location>
</feature>
<feature type="domain" description="TOG" evidence="8">
    <location>
        <begin position="59"/>
        <end position="304"/>
    </location>
</feature>
<dbReference type="PANTHER" id="PTHR12609">
    <property type="entry name" value="MICROTUBULE ASSOCIATED PROTEIN XMAP215"/>
    <property type="match status" value="1"/>
</dbReference>
<feature type="compositionally biased region" description="Low complexity" evidence="7">
    <location>
        <begin position="22"/>
        <end position="36"/>
    </location>
</feature>
<evidence type="ECO:0000256" key="6">
    <source>
        <dbReference type="PROSITE-ProRule" id="PRU00103"/>
    </source>
</evidence>
<dbReference type="InterPro" id="IPR016024">
    <property type="entry name" value="ARM-type_fold"/>
</dbReference>
<dbReference type="InterPro" id="IPR045110">
    <property type="entry name" value="XMAP215"/>
</dbReference>
<protein>
    <recommendedName>
        <fullName evidence="8">TOG domain-containing protein</fullName>
    </recommendedName>
</protein>
<dbReference type="InterPro" id="IPR034085">
    <property type="entry name" value="TOG"/>
</dbReference>
<feature type="domain" description="TOG" evidence="8">
    <location>
        <begin position="370"/>
        <end position="608"/>
    </location>
</feature>
<dbReference type="InterPro" id="IPR011989">
    <property type="entry name" value="ARM-like"/>
</dbReference>
<dbReference type="PROSITE" id="PS50077">
    <property type="entry name" value="HEAT_REPEAT"/>
    <property type="match status" value="1"/>
</dbReference>
<dbReference type="GO" id="GO:0051010">
    <property type="term" value="F:microtubule plus-end binding"/>
    <property type="evidence" value="ECO:0007669"/>
    <property type="project" value="InterPro"/>
</dbReference>
<feature type="compositionally biased region" description="Basic residues" evidence="7">
    <location>
        <begin position="2413"/>
        <end position="2426"/>
    </location>
</feature>
<evidence type="ECO:0000256" key="7">
    <source>
        <dbReference type="SAM" id="MobiDB-lite"/>
    </source>
</evidence>
<feature type="compositionally biased region" description="Pro residues" evidence="7">
    <location>
        <begin position="37"/>
        <end position="46"/>
    </location>
</feature>
<accession>A0A0G4G4L7</accession>
<name>A0A0G4G4L7_VITBC</name>
<comment type="subcellular location">
    <subcellularLocation>
        <location evidence="1">Cytoplasm</location>
        <location evidence="1">Cytoskeleton</location>
    </subcellularLocation>
</comment>
<evidence type="ECO:0000256" key="5">
    <source>
        <dbReference type="ARBA" id="ARBA00025722"/>
    </source>
</evidence>
<gene>
    <name evidence="9" type="ORF">Vbra_2645</name>
</gene>
<feature type="region of interest" description="Disordered" evidence="7">
    <location>
        <begin position="1283"/>
        <end position="1371"/>
    </location>
</feature>
<feature type="region of interest" description="Disordered" evidence="7">
    <location>
        <begin position="1"/>
        <end position="49"/>
    </location>
</feature>
<dbReference type="OMA" id="PITEHIV"/>
<dbReference type="Pfam" id="PF12348">
    <property type="entry name" value="CLASP_N"/>
    <property type="match status" value="1"/>
</dbReference>
<feature type="compositionally biased region" description="Low complexity" evidence="7">
    <location>
        <begin position="647"/>
        <end position="657"/>
    </location>
</feature>
<evidence type="ECO:0000256" key="1">
    <source>
        <dbReference type="ARBA" id="ARBA00004245"/>
    </source>
</evidence>
<evidence type="ECO:0000259" key="8">
    <source>
        <dbReference type="SMART" id="SM01349"/>
    </source>
</evidence>
<dbReference type="SMART" id="SM01349">
    <property type="entry name" value="TOG"/>
    <property type="match status" value="5"/>
</dbReference>
<dbReference type="Gene3D" id="1.25.10.10">
    <property type="entry name" value="Leucine-rich Repeat Variant"/>
    <property type="match status" value="5"/>
</dbReference>
<dbReference type="GO" id="GO:0046785">
    <property type="term" value="P:microtubule polymerization"/>
    <property type="evidence" value="ECO:0007669"/>
    <property type="project" value="InterPro"/>
</dbReference>
<keyword evidence="3" id="KW-0677">Repeat</keyword>
<dbReference type="GO" id="GO:0007051">
    <property type="term" value="P:spindle organization"/>
    <property type="evidence" value="ECO:0007669"/>
    <property type="project" value="InterPro"/>
</dbReference>
<feature type="compositionally biased region" description="Polar residues" evidence="7">
    <location>
        <begin position="1671"/>
        <end position="1688"/>
    </location>
</feature>
<feature type="compositionally biased region" description="Gly residues" evidence="7">
    <location>
        <begin position="2444"/>
        <end position="2454"/>
    </location>
</feature>
<dbReference type="GO" id="GO:0061863">
    <property type="term" value="F:microtubule plus end polymerase"/>
    <property type="evidence" value="ECO:0007669"/>
    <property type="project" value="InterPro"/>
</dbReference>
<feature type="region of interest" description="Disordered" evidence="7">
    <location>
        <begin position="2150"/>
        <end position="2185"/>
    </location>
</feature>
<feature type="domain" description="TOG" evidence="8">
    <location>
        <begin position="994"/>
        <end position="1229"/>
    </location>
</feature>
<reference evidence="9 10" key="1">
    <citation type="submission" date="2014-11" db="EMBL/GenBank/DDBJ databases">
        <authorList>
            <person name="Zhu J."/>
            <person name="Qi W."/>
            <person name="Song R."/>
        </authorList>
    </citation>
    <scope>NUCLEOTIDE SEQUENCE [LARGE SCALE GENOMIC DNA]</scope>
</reference>
<feature type="region of interest" description="Disordered" evidence="7">
    <location>
        <begin position="2398"/>
        <end position="2460"/>
    </location>
</feature>
<feature type="repeat" description="HEAT" evidence="6">
    <location>
        <begin position="1166"/>
        <end position="1204"/>
    </location>
</feature>
<dbReference type="EMBL" id="CDMY01000565">
    <property type="protein sequence ID" value="CEM23351.1"/>
    <property type="molecule type" value="Genomic_DNA"/>
</dbReference>
<dbReference type="InterPro" id="IPR048491">
    <property type="entry name" value="XMAP215_CLASP_TOG"/>
</dbReference>
<dbReference type="InParanoid" id="A0A0G4G4L7"/>
<feature type="region of interest" description="Disordered" evidence="7">
    <location>
        <begin position="1257"/>
        <end position="1276"/>
    </location>
</feature>
<feature type="domain" description="TOG" evidence="8">
    <location>
        <begin position="1390"/>
        <end position="1634"/>
    </location>
</feature>
<sequence>MDAEPSEPSQPPQGHPAEGEHAPASSPGAPAAVDSSAPPPESPAAFPPSVQYEIPDGEGVVSPVDHVAEAANAEIPLESRLVSKKWAERASAYDEIRERLVGAAKGEGGGEDLFREYGELLSKAVVDTIPTAQERGIDMAMAFVEHFPGPPNAIERYVPHLCRALFEKTLTSKNGDKAQQLLAGLVEVLEAETIVRQMAEFVKAKGGASKGPALKQVAGVVGALRELLRQFGCGKVHPRLYLGEVMRLKDVVDKGAREEFYGLMVEVYRWTRTLDIITAGRDIPQPQLAELKRRVEAIDGTPPPVPTRYYRNEPVPTAAPTEPSATCQSNAPANSSAAVHPGTQTGAGGAAGAAGVAVGVGVGMGVDVWEMLDPVDVMGQLPRDWEGQVLKQAKWSDKKEWIEKLIHLCERSPRLKAGVDYGGVVQVLIRILKQESNVNVIAATLRVAGLLAQGLRKDFSHHVKQLLPFVVHKLKEKNRIVQTEVLRTLDGFLLAAPWDAFNDEVKLACADKNPSVRQQVLQWVARVVAGPHQAQAIKKHLHSIASMASSLLEDSAKEVRESAVELMRVVSDVGGTDLLAETLQTLPEARRKAIETLLTAKHGSSDAVEGGGDDAGADRGFGVSVSTSVKEGAARSRDASRMRKRPGTQPGTPTGAAAVAGGVGVGVGGGLMRKPSNAGLGLGGKGGKGSGGTHHQDECDEVGDGPLSQADIDEAVEGVVPESIRKLLDDPHWKQRQEGLQQLKEWWLGHPGEAGPITEHIVKYLKKKCKDFKESNFQINRELLELLANIPTLAPSKVTKTLANTIITPWADKLSDGKLAGQLSSLFLDLSEHVTPTFTAARVIKAVKDNSSPKVSECVCKFLEQLVTEFGLGTVDVKLIIQYTKATLDHKNKGTRTAGQSLVVLLHRYAGSAVLTLLEGDKNAVDRINDKTLAELRDMCERRKDEKVPEPSRCVRGSVFGGGAPSAMARPAQASGGSAAAAGGASGSGMSLDDLIPRTSIANDINTKLLKDLSDASAWKTRREALDTIRDIIRGKGNGHITPTGLSDLFTALKARLADQNKPVSKAALEVVHQLGEALGAAGARVHAKAILLPLLSRFSDKQNTTRDLTLSAVQVWFKAVGPAVWIPSAISALSDPSPEQKEAVLLLLIDDADFTATDTQHTHHLARELLDALQDKNQRIRTLAEKVLDKVVPLVGASTLDKMVCDLKPAAQNAIRPTIDRLTLTSSADTHSHTGVPPAAEGVGVGVCGVEERSVDMNMSMDGGGGGGGEELRDNLSQHSVPLDGVRKMARPPVAPKNGAARRAESRERGRPAKPGTSKNRTPSAHTPVRPGKEAKAAAAAASGGSGGGGGSTNGLPPDGLAIMPKGGKVRRQERVSHQKWPVTELRPELVEALQVDLRPHVSQALLAHMFDSNFQKALKALDCWRVYVGVAGNFASVAEVMDLLLKWITVRLFETNTRITSATLELTKLLFHRMEDSGYEMTDVEASTIIPHIVERVGHNQAQFRERFRELLHWVFRLYSPTKALQLLLLGLISSNTRSVADTVDEVAVAVEQHGPDVFPNLHRDVPRLTDIALNNKIEGVRAAAHRALLNLFDHVGDHMYTLCGASAERVKTDIVLRHKGGGGGVNRAHPPLPPHSRSLDFTPSSPIPPHASVSTTHPDAHSIHGHRQSTTSNSSDGSGFTVQSDSNDRVHHVHQVARRGPGGGGRGAGKREPSPCGRPPMAGGGGGVSGSLRIPTPKGRAMAGMLYTPQKGQRGSRDGVDSHALRQIENAAGSPDPCAAAVAGVCGVSGSGAKTPPVPIPRPKAKTPRSAGKGREREREAMVMVSSSEASQTPPPLSDLVSPVITPQRKSPSAAGETGDQQPQVVELEADGGVSGGEEQNTEEQVPPNPYACLPDEFRLPLSDEDWRAMWLRRHGREQEATTSPLPTSMFNTLVKSYMPPVPRADGDATPTRQLPDHVRGLLAVLTEADHHSHGDVAKMQSAADERHEEQPILAMERHAPLFGCALARALRVSFDRACDWWSLTQGTTDLTTTNTVLECLMRLGREKRVVGCLPKEETKALMRVLLTMLQQGGAMDSLMSADPPLSLQHLNTLAGQSILGHSNKSMMLRILLEFALYEGDSISMDLLLKSLKKLLDWLARYGKGVSGRHSTGSVVASEDRSPSGAGDPGSPASSATAPTPNTERIVLEPLTMVWQLVRETNYLQQQQQPSAALGVQVLHHIFCALASLKPDVTRAFMGDSGLCVDGIELVRGERAKMAGILGRELATQIMGEGDVEMLPEGTSEGAGVIAWMERPDWDGLVKLAATQKPRNTVHELQETLTALIARHGIDMADEAKSSSSAPQIFKDGIPSTHQQLHSVADEYTSAFRHVMDEAAKDRPQPMTVPELLRCHVSSTQPSPAAVPSMTQLQHHHQQHKHQHHHSSSGPAADTNKAPQDSHHGGGSRGHGHVAGGAPISAKLETLRAKLDALKQGRGGRK</sequence>
<keyword evidence="10" id="KW-1185">Reference proteome</keyword>
<evidence type="ECO:0000256" key="3">
    <source>
        <dbReference type="ARBA" id="ARBA00022737"/>
    </source>
</evidence>
<feature type="region of interest" description="Disordered" evidence="7">
    <location>
        <begin position="1624"/>
        <end position="1736"/>
    </location>
</feature>
<dbReference type="InterPro" id="IPR024395">
    <property type="entry name" value="CLASP_N_dom"/>
</dbReference>
<evidence type="ECO:0000256" key="2">
    <source>
        <dbReference type="ARBA" id="ARBA00022490"/>
    </source>
</evidence>
<feature type="compositionally biased region" description="Gly residues" evidence="7">
    <location>
        <begin position="1345"/>
        <end position="1354"/>
    </location>
</feature>
<dbReference type="GO" id="GO:0005856">
    <property type="term" value="C:cytoskeleton"/>
    <property type="evidence" value="ECO:0007669"/>
    <property type="project" value="UniProtKB-SubCell"/>
</dbReference>
<dbReference type="InterPro" id="IPR021133">
    <property type="entry name" value="HEAT_type_2"/>
</dbReference>
<evidence type="ECO:0000313" key="9">
    <source>
        <dbReference type="EMBL" id="CEM23351.1"/>
    </source>
</evidence>
<feature type="region of interest" description="Disordered" evidence="7">
    <location>
        <begin position="302"/>
        <end position="348"/>
    </location>
</feature>
<keyword evidence="2" id="KW-0963">Cytoplasm</keyword>
<feature type="compositionally biased region" description="Low complexity" evidence="7">
    <location>
        <begin position="2166"/>
        <end position="2184"/>
    </location>
</feature>
<dbReference type="STRING" id="1169540.A0A0G4G4L7"/>
<comment type="similarity">
    <text evidence="5">Belongs to the TOG/XMAP215 family.</text>
</comment>
<feature type="region of interest" description="Disordered" evidence="7">
    <location>
        <begin position="603"/>
        <end position="657"/>
    </location>
</feature>
<proteinExistence type="inferred from homology"/>
<dbReference type="OrthoDB" id="205662at2759"/>
<dbReference type="Proteomes" id="UP000041254">
    <property type="component" value="Unassembled WGS sequence"/>
</dbReference>
<dbReference type="SUPFAM" id="SSF48371">
    <property type="entry name" value="ARM repeat"/>
    <property type="match status" value="2"/>
</dbReference>
<feature type="region of interest" description="Disordered" evidence="7">
    <location>
        <begin position="678"/>
        <end position="703"/>
    </location>
</feature>
<dbReference type="VEuPathDB" id="CryptoDB:Vbra_2645"/>
<feature type="compositionally biased region" description="Polar residues" evidence="7">
    <location>
        <begin position="323"/>
        <end position="337"/>
    </location>
</feature>